<comment type="caution">
    <text evidence="1">The sequence shown here is derived from an EMBL/GenBank/DDBJ whole genome shotgun (WGS) entry which is preliminary data.</text>
</comment>
<dbReference type="EMBL" id="JANBVB010003366">
    <property type="protein sequence ID" value="KAJ2879204.1"/>
    <property type="molecule type" value="Genomic_DNA"/>
</dbReference>
<evidence type="ECO:0000313" key="2">
    <source>
        <dbReference type="Proteomes" id="UP001139981"/>
    </source>
</evidence>
<keyword evidence="2" id="KW-1185">Reference proteome</keyword>
<proteinExistence type="predicted"/>
<evidence type="ECO:0000313" key="1">
    <source>
        <dbReference type="EMBL" id="KAJ2879204.1"/>
    </source>
</evidence>
<accession>A0ACC1LT67</accession>
<dbReference type="Proteomes" id="UP001139981">
    <property type="component" value="Unassembled WGS sequence"/>
</dbReference>
<protein>
    <submittedName>
        <fullName evidence="1">Uncharacterized protein</fullName>
    </submittedName>
</protein>
<name>A0ACC1LT67_9FUNG</name>
<organism evidence="1 2">
    <name type="scientific">Coemansia aciculifera</name>
    <dbReference type="NCBI Taxonomy" id="417176"/>
    <lineage>
        <taxon>Eukaryota</taxon>
        <taxon>Fungi</taxon>
        <taxon>Fungi incertae sedis</taxon>
        <taxon>Zoopagomycota</taxon>
        <taxon>Kickxellomycotina</taxon>
        <taxon>Kickxellomycetes</taxon>
        <taxon>Kickxellales</taxon>
        <taxon>Kickxellaceae</taxon>
        <taxon>Coemansia</taxon>
    </lineage>
</organism>
<sequence>MEKELVSSVGIMGDNDHHSLVHHQLSAVAEEEPSSTGNNNSGFQPFPTCGAEVMHDAAGDYFGVVQHSSSGASTSEHATSSGGSGLHYQQQQTTPTAAEWRRSAMAAHQMHLCHQAGGSVGNMSSATTPLASPSAYVGSPALASPPVK</sequence>
<gene>
    <name evidence="1" type="ORF">IWW38_006162</name>
</gene>
<reference evidence="1" key="1">
    <citation type="submission" date="2022-07" db="EMBL/GenBank/DDBJ databases">
        <title>Phylogenomic reconstructions and comparative analyses of Kickxellomycotina fungi.</title>
        <authorList>
            <person name="Reynolds N.K."/>
            <person name="Stajich J.E."/>
            <person name="Barry K."/>
            <person name="Grigoriev I.V."/>
            <person name="Crous P."/>
            <person name="Smith M.E."/>
        </authorList>
    </citation>
    <scope>NUCLEOTIDE SEQUENCE</scope>
    <source>
        <strain evidence="1">CBS 190363</strain>
    </source>
</reference>